<dbReference type="EMBL" id="CAVNYO010000102">
    <property type="protein sequence ID" value="CAK5265877.1"/>
    <property type="molecule type" value="Genomic_DNA"/>
</dbReference>
<reference evidence="1" key="1">
    <citation type="submission" date="2023-11" db="EMBL/GenBank/DDBJ databases">
        <authorList>
            <person name="De Vega J J."/>
            <person name="De Vega J J."/>
        </authorList>
    </citation>
    <scope>NUCLEOTIDE SEQUENCE</scope>
</reference>
<dbReference type="AlphaFoldDB" id="A0AAD2H1D3"/>
<gene>
    <name evidence="1" type="ORF">MYCIT1_LOCUS7217</name>
</gene>
<keyword evidence="2" id="KW-1185">Reference proteome</keyword>
<evidence type="ECO:0000313" key="1">
    <source>
        <dbReference type="EMBL" id="CAK5265877.1"/>
    </source>
</evidence>
<name>A0AAD2H1D3_9AGAR</name>
<evidence type="ECO:0000313" key="2">
    <source>
        <dbReference type="Proteomes" id="UP001295794"/>
    </source>
</evidence>
<protein>
    <submittedName>
        <fullName evidence="1">Uncharacterized protein</fullName>
    </submittedName>
</protein>
<comment type="caution">
    <text evidence="1">The sequence shown here is derived from an EMBL/GenBank/DDBJ whole genome shotgun (WGS) entry which is preliminary data.</text>
</comment>
<dbReference type="Proteomes" id="UP001295794">
    <property type="component" value="Unassembled WGS sequence"/>
</dbReference>
<sequence>MPSFKPNSCWIPSSIAKLPLGCHACISTSRAVSFSITASHMADAGPRATATGPTHGLTAQRLAFIDIRRSRPNPHVFRGHRALEVSSEHLLVHSIRDPFRVSLRDGGRVSHIITRRRNGSPMRQGGYVMF</sequence>
<accession>A0AAD2H1D3</accession>
<proteinExistence type="predicted"/>
<organism evidence="1 2">
    <name type="scientific">Mycena citricolor</name>
    <dbReference type="NCBI Taxonomy" id="2018698"/>
    <lineage>
        <taxon>Eukaryota</taxon>
        <taxon>Fungi</taxon>
        <taxon>Dikarya</taxon>
        <taxon>Basidiomycota</taxon>
        <taxon>Agaricomycotina</taxon>
        <taxon>Agaricomycetes</taxon>
        <taxon>Agaricomycetidae</taxon>
        <taxon>Agaricales</taxon>
        <taxon>Marasmiineae</taxon>
        <taxon>Mycenaceae</taxon>
        <taxon>Mycena</taxon>
    </lineage>
</organism>